<dbReference type="Gene3D" id="1.10.10.60">
    <property type="entry name" value="Homeodomain-like"/>
    <property type="match status" value="2"/>
</dbReference>
<dbReference type="InterPro" id="IPR009057">
    <property type="entry name" value="Homeodomain-like_sf"/>
</dbReference>
<proteinExistence type="predicted"/>
<feature type="modified residue" description="4-aspartylphosphate" evidence="6">
    <location>
        <position position="54"/>
    </location>
</feature>
<dbReference type="PANTHER" id="PTHR43280">
    <property type="entry name" value="ARAC-FAMILY TRANSCRIPTIONAL REGULATOR"/>
    <property type="match status" value="1"/>
</dbReference>
<sequence length="516" mass="61114">MYRILIVDDERIEREGIKYLIGREKGDYEICEASNGKQALDVLHSKKVDLLMTDIRMPHMDGLELSRKAREEYSDLQIVIFSGYSDFSFAQEAIQYGVLDYVLKPVDPERFHQVLAKAQEEMSRRHQQNAQKQKEKNYLQQYFLLSYLYSGKAEVLEQAGEIIDLNNWEQWHCGILAETDQDYFDTADDFAAEGLQNEVGRKYFYLNLNARQSLFLFRDKYCEYRLVAEQIYQILKQRTSLHFHLAVSRKFDGCRKLPEVLEQLEQLMEEKFYHPDVHIFTFDEDEEKMCNAQRQDSQLMQKISEDVSRKDIEALWRHFGCLTEKYQKNTQFSAMYVKFVFSNVIQELFQENQFSEERRLEQEVDRLYRCNNIGQILKITKENIQEYEKFLKNSMAGSRDEVGAVKNYIHQHYAEDLSLETLAEKVYLSSGYLSFIFKKETGMNLNRYIRVVRMEKAKELLCTTNMKVAQVSEKTGFTNVSYFCRSFREYYGSSPESYRKGTGEDEEISDRVDKKI</sequence>
<organism evidence="10 11">
    <name type="scientific">Blautia ammoniilytica</name>
    <dbReference type="NCBI Taxonomy" id="2981782"/>
    <lineage>
        <taxon>Bacteria</taxon>
        <taxon>Bacillati</taxon>
        <taxon>Bacillota</taxon>
        <taxon>Clostridia</taxon>
        <taxon>Lachnospirales</taxon>
        <taxon>Lachnospiraceae</taxon>
        <taxon>Blautia</taxon>
    </lineage>
</organism>
<evidence type="ECO:0000256" key="4">
    <source>
        <dbReference type="ARBA" id="ARBA00023163"/>
    </source>
</evidence>
<keyword evidence="3" id="KW-0238">DNA-binding</keyword>
<dbReference type="SMART" id="SM00342">
    <property type="entry name" value="HTH_ARAC"/>
    <property type="match status" value="1"/>
</dbReference>
<dbReference type="InterPro" id="IPR018060">
    <property type="entry name" value="HTH_AraC"/>
</dbReference>
<feature type="domain" description="HTH araC/xylS-type" evidence="8">
    <location>
        <begin position="403"/>
        <end position="501"/>
    </location>
</feature>
<comment type="function">
    <text evidence="5">May play the central regulatory role in sporulation. It may be an element of the effector pathway responsible for the activation of sporulation genes in response to nutritional stress. Spo0A may act in concert with spo0H (a sigma factor) to control the expression of some genes that are critical to the sporulation process.</text>
</comment>
<dbReference type="PRINTS" id="PR00032">
    <property type="entry name" value="HTHARAC"/>
</dbReference>
<comment type="caution">
    <text evidence="10">The sequence shown here is derived from an EMBL/GenBank/DDBJ whole genome shotgun (WGS) entry which is preliminary data.</text>
</comment>
<dbReference type="Gene3D" id="3.40.50.2300">
    <property type="match status" value="1"/>
</dbReference>
<dbReference type="SUPFAM" id="SSF46689">
    <property type="entry name" value="Homeodomain-like"/>
    <property type="match status" value="2"/>
</dbReference>
<dbReference type="EMBL" id="JAOQJL010000001">
    <property type="protein sequence ID" value="MCU6763943.1"/>
    <property type="molecule type" value="Genomic_DNA"/>
</dbReference>
<dbReference type="Proteomes" id="UP001652409">
    <property type="component" value="Unassembled WGS sequence"/>
</dbReference>
<feature type="compositionally biased region" description="Basic and acidic residues" evidence="7">
    <location>
        <begin position="497"/>
        <end position="516"/>
    </location>
</feature>
<dbReference type="PROSITE" id="PS00041">
    <property type="entry name" value="HTH_ARAC_FAMILY_1"/>
    <property type="match status" value="1"/>
</dbReference>
<dbReference type="Pfam" id="PF12833">
    <property type="entry name" value="HTH_18"/>
    <property type="match status" value="1"/>
</dbReference>
<dbReference type="PROSITE" id="PS01124">
    <property type="entry name" value="HTH_ARAC_FAMILY_2"/>
    <property type="match status" value="1"/>
</dbReference>
<dbReference type="InterPro" id="IPR011006">
    <property type="entry name" value="CheY-like_superfamily"/>
</dbReference>
<evidence type="ECO:0000313" key="11">
    <source>
        <dbReference type="Proteomes" id="UP001652409"/>
    </source>
</evidence>
<dbReference type="RefSeq" id="WP_158420140.1">
    <property type="nucleotide sequence ID" value="NZ_JAOQJL010000001.1"/>
</dbReference>
<dbReference type="PANTHER" id="PTHR43280:SF2">
    <property type="entry name" value="HTH-TYPE TRANSCRIPTIONAL REGULATOR EXSA"/>
    <property type="match status" value="1"/>
</dbReference>
<feature type="region of interest" description="Disordered" evidence="7">
    <location>
        <begin position="493"/>
        <end position="516"/>
    </location>
</feature>
<evidence type="ECO:0000259" key="8">
    <source>
        <dbReference type="PROSITE" id="PS01124"/>
    </source>
</evidence>
<dbReference type="InterPro" id="IPR018062">
    <property type="entry name" value="HTH_AraC-typ_CS"/>
</dbReference>
<evidence type="ECO:0000256" key="6">
    <source>
        <dbReference type="PROSITE-ProRule" id="PRU00169"/>
    </source>
</evidence>
<dbReference type="Pfam" id="PF00072">
    <property type="entry name" value="Response_reg"/>
    <property type="match status" value="1"/>
</dbReference>
<evidence type="ECO:0000256" key="5">
    <source>
        <dbReference type="ARBA" id="ARBA00024867"/>
    </source>
</evidence>
<reference evidence="10 11" key="1">
    <citation type="journal article" date="2021" name="ISME Commun">
        <title>Automated analysis of genomic sequences facilitates high-throughput and comprehensive description of bacteria.</title>
        <authorList>
            <person name="Hitch T.C.A."/>
        </authorList>
    </citation>
    <scope>NUCLEOTIDE SEQUENCE [LARGE SCALE GENOMIC DNA]</scope>
    <source>
        <strain evidence="10 11">Sanger_23</strain>
    </source>
</reference>
<dbReference type="InterPro" id="IPR001789">
    <property type="entry name" value="Sig_transdc_resp-reg_receiver"/>
</dbReference>
<evidence type="ECO:0000256" key="2">
    <source>
        <dbReference type="ARBA" id="ARBA00023015"/>
    </source>
</evidence>
<evidence type="ECO:0000313" key="10">
    <source>
        <dbReference type="EMBL" id="MCU6763943.1"/>
    </source>
</evidence>
<feature type="domain" description="Response regulatory" evidence="9">
    <location>
        <begin position="3"/>
        <end position="119"/>
    </location>
</feature>
<keyword evidence="2" id="KW-0805">Transcription regulation</keyword>
<evidence type="ECO:0000256" key="1">
    <source>
        <dbReference type="ARBA" id="ARBA00018672"/>
    </source>
</evidence>
<dbReference type="SUPFAM" id="SSF52172">
    <property type="entry name" value="CheY-like"/>
    <property type="match status" value="1"/>
</dbReference>
<keyword evidence="4" id="KW-0804">Transcription</keyword>
<evidence type="ECO:0000256" key="7">
    <source>
        <dbReference type="SAM" id="MobiDB-lite"/>
    </source>
</evidence>
<dbReference type="PROSITE" id="PS50110">
    <property type="entry name" value="RESPONSE_REGULATORY"/>
    <property type="match status" value="1"/>
</dbReference>
<dbReference type="SMART" id="SM00448">
    <property type="entry name" value="REC"/>
    <property type="match status" value="1"/>
</dbReference>
<protein>
    <recommendedName>
        <fullName evidence="1">Stage 0 sporulation protein A homolog</fullName>
    </recommendedName>
</protein>
<keyword evidence="11" id="KW-1185">Reference proteome</keyword>
<name>A0ABT2TNZ1_9FIRM</name>
<gene>
    <name evidence="10" type="ORF">OCV61_00760</name>
</gene>
<dbReference type="CDD" id="cd17536">
    <property type="entry name" value="REC_YesN-like"/>
    <property type="match status" value="1"/>
</dbReference>
<evidence type="ECO:0000256" key="3">
    <source>
        <dbReference type="ARBA" id="ARBA00023125"/>
    </source>
</evidence>
<dbReference type="InterPro" id="IPR020449">
    <property type="entry name" value="Tscrpt_reg_AraC-type_HTH"/>
</dbReference>
<keyword evidence="6" id="KW-0597">Phosphoprotein</keyword>
<evidence type="ECO:0000259" key="9">
    <source>
        <dbReference type="PROSITE" id="PS50110"/>
    </source>
</evidence>
<accession>A0ABT2TNZ1</accession>